<reference evidence="6" key="1">
    <citation type="journal article" date="2019" name="Int. J. Syst. Evol. Microbiol.">
        <title>The Global Catalogue of Microorganisms (GCM) 10K type strain sequencing project: providing services to taxonomists for standard genome sequencing and annotation.</title>
        <authorList>
            <consortium name="The Broad Institute Genomics Platform"/>
            <consortium name="The Broad Institute Genome Sequencing Center for Infectious Disease"/>
            <person name="Wu L."/>
            <person name="Ma J."/>
        </authorList>
    </citation>
    <scope>NUCLEOTIDE SEQUENCE [LARGE SCALE GENOMIC DNA]</scope>
    <source>
        <strain evidence="6">CGMCC 4.1799</strain>
    </source>
</reference>
<gene>
    <name evidence="5" type="ORF">ACFPQA_00730</name>
</gene>
<comment type="similarity">
    <text evidence="1">Belongs to the bacterial solute-binding protein 3 family.</text>
</comment>
<dbReference type="SUPFAM" id="SSF53850">
    <property type="entry name" value="Periplasmic binding protein-like II"/>
    <property type="match status" value="1"/>
</dbReference>
<name>A0ABW0RFJ9_9GAMM</name>
<organism evidence="5 6">
    <name type="scientific">Marinobacter koreensis</name>
    <dbReference type="NCBI Taxonomy" id="335974"/>
    <lineage>
        <taxon>Bacteria</taxon>
        <taxon>Pseudomonadati</taxon>
        <taxon>Pseudomonadota</taxon>
        <taxon>Gammaproteobacteria</taxon>
        <taxon>Pseudomonadales</taxon>
        <taxon>Marinobacteraceae</taxon>
        <taxon>Marinobacter</taxon>
    </lineage>
</organism>
<comment type="caution">
    <text evidence="5">The sequence shown here is derived from an EMBL/GenBank/DDBJ whole genome shotgun (WGS) entry which is preliminary data.</text>
</comment>
<sequence length="257" mass="29867">MIDHPNLRLPVPSLILLIALCLCPALVLADTDESKVVRFNISPNGYPPYLIVDQGSPSGIMWDVMKAITDRLGYTLQAKRVPRKRVDQMLQDGYIDATSRAREWTDQPDQFQFTTPVVAIEEVFFIPTESSFRFNSIEDLYSRTLVTHLGYLYPSLEPHFEAGRIKRFDVARDQDMFTYALHGERFDAAVADRLVGKWILRNRGLKDRFRISEKGISHYGYRIMLRKDWGAFAQQFNRELTRLRETGELDNILSRYR</sequence>
<dbReference type="Pfam" id="PF00497">
    <property type="entry name" value="SBP_bac_3"/>
    <property type="match status" value="1"/>
</dbReference>
<dbReference type="PANTHER" id="PTHR35936:SF6">
    <property type="entry name" value="AMINO ACID ABC TRANSPORTER SUBSTRATE-BINDING PAAT FAMILY PROTEIN"/>
    <property type="match status" value="1"/>
</dbReference>
<evidence type="ECO:0000256" key="1">
    <source>
        <dbReference type="ARBA" id="ARBA00010333"/>
    </source>
</evidence>
<dbReference type="Proteomes" id="UP001596055">
    <property type="component" value="Unassembled WGS sequence"/>
</dbReference>
<proteinExistence type="inferred from homology"/>
<evidence type="ECO:0000313" key="6">
    <source>
        <dbReference type="Proteomes" id="UP001596055"/>
    </source>
</evidence>
<evidence type="ECO:0000259" key="4">
    <source>
        <dbReference type="SMART" id="SM00062"/>
    </source>
</evidence>
<keyword evidence="6" id="KW-1185">Reference proteome</keyword>
<evidence type="ECO:0000313" key="5">
    <source>
        <dbReference type="EMBL" id="MFC5543567.1"/>
    </source>
</evidence>
<dbReference type="Gene3D" id="3.40.190.10">
    <property type="entry name" value="Periplasmic binding protein-like II"/>
    <property type="match status" value="2"/>
</dbReference>
<evidence type="ECO:0000256" key="2">
    <source>
        <dbReference type="ARBA" id="ARBA00022729"/>
    </source>
</evidence>
<feature type="domain" description="Solute-binding protein family 3/N-terminal" evidence="4">
    <location>
        <begin position="36"/>
        <end position="257"/>
    </location>
</feature>
<feature type="signal peptide" evidence="3">
    <location>
        <begin position="1"/>
        <end position="29"/>
    </location>
</feature>
<dbReference type="RefSeq" id="WP_248157205.1">
    <property type="nucleotide sequence ID" value="NZ_JAKZAJ010000003.1"/>
</dbReference>
<keyword evidence="2 3" id="KW-0732">Signal</keyword>
<evidence type="ECO:0000256" key="3">
    <source>
        <dbReference type="SAM" id="SignalP"/>
    </source>
</evidence>
<dbReference type="EMBL" id="JBHSNL010000001">
    <property type="protein sequence ID" value="MFC5543567.1"/>
    <property type="molecule type" value="Genomic_DNA"/>
</dbReference>
<dbReference type="InterPro" id="IPR001638">
    <property type="entry name" value="Solute-binding_3/MltF_N"/>
</dbReference>
<dbReference type="PANTHER" id="PTHR35936">
    <property type="entry name" value="MEMBRANE-BOUND LYTIC MUREIN TRANSGLYCOSYLASE F"/>
    <property type="match status" value="1"/>
</dbReference>
<dbReference type="SMART" id="SM00062">
    <property type="entry name" value="PBPb"/>
    <property type="match status" value="1"/>
</dbReference>
<accession>A0ABW0RFJ9</accession>
<protein>
    <submittedName>
        <fullName evidence="5">Substrate-binding periplasmic protein</fullName>
    </submittedName>
</protein>
<feature type="chain" id="PRO_5046124832" evidence="3">
    <location>
        <begin position="30"/>
        <end position="257"/>
    </location>
</feature>